<feature type="transmembrane region" description="Helical" evidence="1">
    <location>
        <begin position="335"/>
        <end position="352"/>
    </location>
</feature>
<organism evidence="4">
    <name type="scientific">Pseudo-nitzschia australis</name>
    <dbReference type="NCBI Taxonomy" id="44445"/>
    <lineage>
        <taxon>Eukaryota</taxon>
        <taxon>Sar</taxon>
        <taxon>Stramenopiles</taxon>
        <taxon>Ochrophyta</taxon>
        <taxon>Bacillariophyta</taxon>
        <taxon>Bacillariophyceae</taxon>
        <taxon>Bacillariophycidae</taxon>
        <taxon>Bacillariales</taxon>
        <taxon>Bacillariaceae</taxon>
        <taxon>Pseudo-nitzschia</taxon>
    </lineage>
</organism>
<protein>
    <recommendedName>
        <fullName evidence="3">Cyclic nucleotide-binding domain-containing protein</fullName>
    </recommendedName>
</protein>
<dbReference type="InterPro" id="IPR000595">
    <property type="entry name" value="cNMP-bd_dom"/>
</dbReference>
<dbReference type="AlphaFoldDB" id="A0A7S4AB55"/>
<dbReference type="EMBL" id="HBIX01003300">
    <property type="protein sequence ID" value="CAE0709804.1"/>
    <property type="molecule type" value="Transcribed_RNA"/>
</dbReference>
<dbReference type="SMART" id="SM00100">
    <property type="entry name" value="cNMP"/>
    <property type="match status" value="1"/>
</dbReference>
<feature type="signal peptide" evidence="2">
    <location>
        <begin position="1"/>
        <end position="22"/>
    </location>
</feature>
<dbReference type="GO" id="GO:0005952">
    <property type="term" value="C:cAMP-dependent protein kinase complex"/>
    <property type="evidence" value="ECO:0007669"/>
    <property type="project" value="InterPro"/>
</dbReference>
<keyword evidence="1" id="KW-1133">Transmembrane helix</keyword>
<keyword evidence="1" id="KW-0812">Transmembrane</keyword>
<dbReference type="CDD" id="cd00038">
    <property type="entry name" value="CAP_ED"/>
    <property type="match status" value="1"/>
</dbReference>
<name>A0A7S4AB55_9STRA</name>
<evidence type="ECO:0000256" key="1">
    <source>
        <dbReference type="SAM" id="Phobius"/>
    </source>
</evidence>
<dbReference type="GO" id="GO:0005829">
    <property type="term" value="C:cytosol"/>
    <property type="evidence" value="ECO:0007669"/>
    <property type="project" value="TreeGrafter"/>
</dbReference>
<keyword evidence="2" id="KW-0732">Signal</keyword>
<proteinExistence type="predicted"/>
<feature type="domain" description="Cyclic nucleotide-binding" evidence="3">
    <location>
        <begin position="105"/>
        <end position="212"/>
    </location>
</feature>
<dbReference type="PANTHER" id="PTHR11635:SF152">
    <property type="entry name" value="CAMP-DEPENDENT PROTEIN KINASE TYPE I REGULATORY SUBUNIT-RELATED"/>
    <property type="match status" value="1"/>
</dbReference>
<dbReference type="Gene3D" id="2.60.120.10">
    <property type="entry name" value="Jelly Rolls"/>
    <property type="match status" value="1"/>
</dbReference>
<accession>A0A7S4AB55</accession>
<sequence>MIDMKVFSSLIFSSSLLFVANALVVSSIGPGNNNDAFLASPVGPGGGIVSNRWSQLRPGGESAKNWEMQSLVSDTTHDETYTPSVFPKEDKERIFLEQTLRSSFLFQELTAENDNDLSQVIASFEKFKCDKGFLLCKQGDAEDTIYMYVIAKGKCIISIDEKKLPDPYGTIGSGSLVGDLALLYGTARKATVCAETPVTLYRFHRKDFNYFLDRFSDEEDGEFSLSSRKEGLKQRLKEIDDILDQISGVKSKYKGDIISKFEPSRGWLWRQWRGTILQRSWRSALVNMSVNVLFMIAISLGDKYNVFKVPITWPVGAIPDAEHPLIFRLKGFHKVWGYTMSITTLVLSFYLNKASLLWRDIYVKGRMIQGRLNDVSMVLACVAERDPKTGKFTDRASSLLEDVAVSSRLCHAFSWAGFIKRFRVILTPAGISRMLSRGIMKRSQYETLVRIRSDECGPQHTTLMWMLARIFQGMRDGVIPDDEATRSVLMGKICDMRATLGGVGDSLDGKIPLAYAHFVQVMVDVFLIMAPFALYSELGIWSIVAVGILHIFYSGMNDLSKILLDPLDNCNTAFNENSSVNMDVGVLIREGNAGSTRWTTGLQELPFEYSA</sequence>
<dbReference type="PROSITE" id="PS50042">
    <property type="entry name" value="CNMP_BINDING_3"/>
    <property type="match status" value="1"/>
</dbReference>
<evidence type="ECO:0000259" key="3">
    <source>
        <dbReference type="PROSITE" id="PS50042"/>
    </source>
</evidence>
<dbReference type="PANTHER" id="PTHR11635">
    <property type="entry name" value="CAMP-DEPENDENT PROTEIN KINASE REGULATORY CHAIN"/>
    <property type="match status" value="1"/>
</dbReference>
<gene>
    <name evidence="4" type="ORF">PAUS00366_LOCUS2524</name>
</gene>
<dbReference type="InterPro" id="IPR014710">
    <property type="entry name" value="RmlC-like_jellyroll"/>
</dbReference>
<dbReference type="SUPFAM" id="SSF51206">
    <property type="entry name" value="cAMP-binding domain-like"/>
    <property type="match status" value="1"/>
</dbReference>
<feature type="chain" id="PRO_5031471126" description="Cyclic nucleotide-binding domain-containing protein" evidence="2">
    <location>
        <begin position="23"/>
        <end position="611"/>
    </location>
</feature>
<dbReference type="GO" id="GO:0005254">
    <property type="term" value="F:chloride channel activity"/>
    <property type="evidence" value="ECO:0007669"/>
    <property type="project" value="InterPro"/>
</dbReference>
<dbReference type="InterPro" id="IPR018490">
    <property type="entry name" value="cNMP-bd_dom_sf"/>
</dbReference>
<dbReference type="Pfam" id="PF00027">
    <property type="entry name" value="cNMP_binding"/>
    <property type="match status" value="1"/>
</dbReference>
<reference evidence="4" key="1">
    <citation type="submission" date="2021-01" db="EMBL/GenBank/DDBJ databases">
        <authorList>
            <person name="Corre E."/>
            <person name="Pelletier E."/>
            <person name="Niang G."/>
            <person name="Scheremetjew M."/>
            <person name="Finn R."/>
            <person name="Kale V."/>
            <person name="Holt S."/>
            <person name="Cochrane G."/>
            <person name="Meng A."/>
            <person name="Brown T."/>
            <person name="Cohen L."/>
        </authorList>
    </citation>
    <scope>NUCLEOTIDE SEQUENCE</scope>
    <source>
        <strain evidence="4">10249 10 AB</strain>
    </source>
</reference>
<dbReference type="InterPro" id="IPR050503">
    <property type="entry name" value="cAMP-dep_PK_reg_su-like"/>
</dbReference>
<feature type="transmembrane region" description="Helical" evidence="1">
    <location>
        <begin position="538"/>
        <end position="556"/>
    </location>
</feature>
<keyword evidence="1" id="KW-0472">Membrane</keyword>
<evidence type="ECO:0000256" key="2">
    <source>
        <dbReference type="SAM" id="SignalP"/>
    </source>
</evidence>
<evidence type="ECO:0000313" key="4">
    <source>
        <dbReference type="EMBL" id="CAE0709804.1"/>
    </source>
</evidence>